<dbReference type="OrthoDB" id="6247315at2759"/>
<protein>
    <submittedName>
        <fullName evidence="5">PEHE domain-containing protein</fullName>
    </submittedName>
</protein>
<reference evidence="5" key="1">
    <citation type="submission" date="2016-04" db="UniProtKB">
        <authorList>
            <consortium name="WormBaseParasite"/>
        </authorList>
    </citation>
    <scope>IDENTIFICATION</scope>
</reference>
<dbReference type="EMBL" id="UYSG01000566">
    <property type="protein sequence ID" value="VDL19815.1"/>
    <property type="molecule type" value="Genomic_DNA"/>
</dbReference>
<feature type="region of interest" description="Disordered" evidence="1">
    <location>
        <begin position="333"/>
        <end position="360"/>
    </location>
</feature>
<reference evidence="3 4" key="2">
    <citation type="submission" date="2018-11" db="EMBL/GenBank/DDBJ databases">
        <authorList>
            <consortium name="Pathogen Informatics"/>
        </authorList>
    </citation>
    <scope>NUCLEOTIDE SEQUENCE [LARGE SCALE GENOMIC DNA]</scope>
</reference>
<dbReference type="AlphaFoldDB" id="A0A0R3SCM7"/>
<accession>A0A0R3SCM7</accession>
<gene>
    <name evidence="3" type="ORF">HDID_LOCUS2354</name>
</gene>
<feature type="region of interest" description="Disordered" evidence="1">
    <location>
        <begin position="91"/>
        <end position="136"/>
    </location>
</feature>
<dbReference type="Pfam" id="PF15275">
    <property type="entry name" value="PEHE"/>
    <property type="match status" value="1"/>
</dbReference>
<dbReference type="Gene3D" id="6.10.250.2000">
    <property type="match status" value="1"/>
</dbReference>
<dbReference type="InterPro" id="IPR029332">
    <property type="entry name" value="PEHE_dom"/>
</dbReference>
<proteinExistence type="predicted"/>
<evidence type="ECO:0000259" key="2">
    <source>
        <dbReference type="SMART" id="SM01300"/>
    </source>
</evidence>
<evidence type="ECO:0000313" key="5">
    <source>
        <dbReference type="WBParaSite" id="HDID_0000235301-mRNA-1"/>
    </source>
</evidence>
<dbReference type="WBParaSite" id="HDID_0000235301-mRNA-1">
    <property type="protein sequence ID" value="HDID_0000235301-mRNA-1"/>
    <property type="gene ID" value="HDID_0000235301"/>
</dbReference>
<dbReference type="SMART" id="SM01300">
    <property type="entry name" value="PEHE"/>
    <property type="match status" value="1"/>
</dbReference>
<sequence length="394" mass="44616">MHSAIGVVGNIYQSVHTRDDGPRSHTEMFAQKIVDMLPGSSMSKAILRTFGIECNGDTQTQGSSALSCLTRAAHNIPGIVRRACSPPSNFLRSSISENERPRSFPRSQLSPNNTFSSISASQENTPPSSRRSHIRSVSAVTTNLSKENVIGSRRQQIVTLESHILRPRMSFQPCSDADNKAEKYLKPSPIPQKSVTHSVRVQNPDCVSSRFVVSARPHYYQPHFDAPRQSTSNASVQKQIEIPSWRVNDIITDRYAVEAGSTRVLRSRDFQKQNSLRVSLKRQHSIQGDREYEDLSDEAYLARHARFETEEIKQERLSILRLAEDELRQRLEQREQDSWRRRQSSRANGLSGGNPDQFMPSQLIDSIDKVRIVRVRDEVPVIAFGVQVPKPKYK</sequence>
<feature type="domain" description="PEHE" evidence="2">
    <location>
        <begin position="240"/>
        <end position="393"/>
    </location>
</feature>
<evidence type="ECO:0000313" key="3">
    <source>
        <dbReference type="EMBL" id="VDL19815.1"/>
    </source>
</evidence>
<organism evidence="5">
    <name type="scientific">Hymenolepis diminuta</name>
    <name type="common">Rat tapeworm</name>
    <dbReference type="NCBI Taxonomy" id="6216"/>
    <lineage>
        <taxon>Eukaryota</taxon>
        <taxon>Metazoa</taxon>
        <taxon>Spiralia</taxon>
        <taxon>Lophotrochozoa</taxon>
        <taxon>Platyhelminthes</taxon>
        <taxon>Cestoda</taxon>
        <taxon>Eucestoda</taxon>
        <taxon>Cyclophyllidea</taxon>
        <taxon>Hymenolepididae</taxon>
        <taxon>Hymenolepis</taxon>
    </lineage>
</organism>
<evidence type="ECO:0000256" key="1">
    <source>
        <dbReference type="SAM" id="MobiDB-lite"/>
    </source>
</evidence>
<evidence type="ECO:0000313" key="4">
    <source>
        <dbReference type="Proteomes" id="UP000274504"/>
    </source>
</evidence>
<dbReference type="Proteomes" id="UP000274504">
    <property type="component" value="Unassembled WGS sequence"/>
</dbReference>
<feature type="compositionally biased region" description="Polar residues" evidence="1">
    <location>
        <begin position="105"/>
        <end position="129"/>
    </location>
</feature>
<dbReference type="GO" id="GO:1902562">
    <property type="term" value="C:H4 histone acetyltransferase complex"/>
    <property type="evidence" value="ECO:0007669"/>
    <property type="project" value="UniProtKB-ARBA"/>
</dbReference>
<name>A0A0R3SCM7_HYMDI</name>